<keyword evidence="7 11" id="KW-0406">Ion transport</keyword>
<gene>
    <name evidence="13" type="ORF">EmuJ_000006400</name>
</gene>
<feature type="signal peptide" evidence="12">
    <location>
        <begin position="1"/>
        <end position="23"/>
    </location>
</feature>
<keyword evidence="3 11" id="KW-0894">Sodium channel</keyword>
<evidence type="ECO:0000256" key="12">
    <source>
        <dbReference type="SAM" id="SignalP"/>
    </source>
</evidence>
<dbReference type="EMBL" id="LN902672">
    <property type="protein sequence ID" value="CDI96491.1"/>
    <property type="molecule type" value="Genomic_DNA"/>
</dbReference>
<organism evidence="13 14">
    <name type="scientific">Echinococcus multilocularis</name>
    <name type="common">Fox tapeworm</name>
    <dbReference type="NCBI Taxonomy" id="6211"/>
    <lineage>
        <taxon>Eukaryota</taxon>
        <taxon>Metazoa</taxon>
        <taxon>Spiralia</taxon>
        <taxon>Lophotrochozoa</taxon>
        <taxon>Platyhelminthes</taxon>
        <taxon>Cestoda</taxon>
        <taxon>Eucestoda</taxon>
        <taxon>Cyclophyllidea</taxon>
        <taxon>Taeniidae</taxon>
        <taxon>Echinococcus</taxon>
    </lineage>
</organism>
<protein>
    <submittedName>
        <fullName evidence="13">FMRFamide activated amiloride sensitive sodium</fullName>
    </submittedName>
</protein>
<evidence type="ECO:0000256" key="4">
    <source>
        <dbReference type="ARBA" id="ARBA00022692"/>
    </source>
</evidence>
<evidence type="ECO:0000256" key="1">
    <source>
        <dbReference type="ARBA" id="ARBA00004141"/>
    </source>
</evidence>
<feature type="chain" id="PRO_5001831594" evidence="12">
    <location>
        <begin position="24"/>
        <end position="159"/>
    </location>
</feature>
<keyword evidence="8" id="KW-0472">Membrane</keyword>
<reference evidence="13" key="1">
    <citation type="journal article" date="2013" name="Nature">
        <title>The genomes of four tapeworm species reveal adaptations to parasitism.</title>
        <authorList>
            <person name="Tsai I.J."/>
            <person name="Zarowiecki M."/>
            <person name="Holroyd N."/>
            <person name="Garciarrubio A."/>
            <person name="Sanchez-Flores A."/>
            <person name="Brooks K.L."/>
            <person name="Tracey A."/>
            <person name="Bobes R.J."/>
            <person name="Fragoso G."/>
            <person name="Sciutto E."/>
            <person name="Aslett M."/>
            <person name="Beasley H."/>
            <person name="Bennett H.M."/>
            <person name="Cai J."/>
            <person name="Camicia F."/>
            <person name="Clark R."/>
            <person name="Cucher M."/>
            <person name="De Silva N."/>
            <person name="Day T.A."/>
            <person name="Deplazes P."/>
            <person name="Estrada K."/>
            <person name="Fernandez C."/>
            <person name="Holland P.W."/>
            <person name="Hou J."/>
            <person name="Hu S."/>
            <person name="Huckvale T."/>
            <person name="Hung S.S."/>
            <person name="Kamenetzky L."/>
            <person name="Keane J.A."/>
            <person name="Kiss F."/>
            <person name="Koziol U."/>
            <person name="Lambert O."/>
            <person name="Liu K."/>
            <person name="Luo X."/>
            <person name="Luo Y."/>
            <person name="Macchiaroli N."/>
            <person name="Nichol S."/>
            <person name="Paps J."/>
            <person name="Parkinson J."/>
            <person name="Pouchkina-Stantcheva N."/>
            <person name="Riddiford N."/>
            <person name="Rosenzvit M."/>
            <person name="Salinas G."/>
            <person name="Wasmuth J.D."/>
            <person name="Zamanian M."/>
            <person name="Zheng Y."/>
            <person name="Cai X."/>
            <person name="Soberon X."/>
            <person name="Olson P.D."/>
            <person name="Laclette J.P."/>
            <person name="Brehm K."/>
            <person name="Berriman M."/>
            <person name="Garciarrubio A."/>
            <person name="Bobes R.J."/>
            <person name="Fragoso G."/>
            <person name="Sanchez-Flores A."/>
            <person name="Estrada K."/>
            <person name="Cevallos M.A."/>
            <person name="Morett E."/>
            <person name="Gonzalez V."/>
            <person name="Portillo T."/>
            <person name="Ochoa-Leyva A."/>
            <person name="Jose M.V."/>
            <person name="Sciutto E."/>
            <person name="Landa A."/>
            <person name="Jimenez L."/>
            <person name="Valdes V."/>
            <person name="Carrero J.C."/>
            <person name="Larralde C."/>
            <person name="Morales-Montor J."/>
            <person name="Limon-Lason J."/>
            <person name="Soberon X."/>
            <person name="Laclette J.P."/>
        </authorList>
    </citation>
    <scope>NUCLEOTIDE SEQUENCE [LARGE SCALE GENOMIC DNA]</scope>
</reference>
<evidence type="ECO:0000256" key="3">
    <source>
        <dbReference type="ARBA" id="ARBA00022461"/>
    </source>
</evidence>
<keyword evidence="2 11" id="KW-0813">Transport</keyword>
<evidence type="ECO:0000256" key="7">
    <source>
        <dbReference type="ARBA" id="ARBA00023065"/>
    </source>
</evidence>
<dbReference type="Pfam" id="PF00858">
    <property type="entry name" value="ASC"/>
    <property type="match status" value="1"/>
</dbReference>
<evidence type="ECO:0000256" key="2">
    <source>
        <dbReference type="ARBA" id="ARBA00022448"/>
    </source>
</evidence>
<evidence type="ECO:0000256" key="8">
    <source>
        <dbReference type="ARBA" id="ARBA00023136"/>
    </source>
</evidence>
<evidence type="ECO:0000256" key="10">
    <source>
        <dbReference type="ARBA" id="ARBA00023303"/>
    </source>
</evidence>
<keyword evidence="4 11" id="KW-0812">Transmembrane</keyword>
<evidence type="ECO:0000313" key="14">
    <source>
        <dbReference type="Proteomes" id="UP000017246"/>
    </source>
</evidence>
<keyword evidence="6" id="KW-0915">Sodium</keyword>
<comment type="similarity">
    <text evidence="11">Belongs to the amiloride-sensitive sodium channel (TC 1.A.6) family.</text>
</comment>
<keyword evidence="14" id="KW-1185">Reference proteome</keyword>
<reference evidence="13" key="2">
    <citation type="submission" date="2015-11" db="EMBL/GenBank/DDBJ databases">
        <authorList>
            <person name="Zhang Y."/>
            <person name="Guo Z."/>
        </authorList>
    </citation>
    <scope>NUCLEOTIDE SEQUENCE</scope>
</reference>
<evidence type="ECO:0000313" key="13">
    <source>
        <dbReference type="EMBL" id="CDI96491.1"/>
    </source>
</evidence>
<accession>A0A087VWB8</accession>
<keyword evidence="9 11" id="KW-0739">Sodium transport</keyword>
<evidence type="ECO:0000256" key="6">
    <source>
        <dbReference type="ARBA" id="ARBA00023053"/>
    </source>
</evidence>
<dbReference type="STRING" id="6211.A0A087VWB8"/>
<dbReference type="OrthoDB" id="6262926at2759"/>
<dbReference type="GO" id="GO:0005272">
    <property type="term" value="F:sodium channel activity"/>
    <property type="evidence" value="ECO:0007669"/>
    <property type="project" value="UniProtKB-KW"/>
</dbReference>
<evidence type="ECO:0000256" key="9">
    <source>
        <dbReference type="ARBA" id="ARBA00023201"/>
    </source>
</evidence>
<dbReference type="Proteomes" id="UP000017246">
    <property type="component" value="Unassembled WGS sequence"/>
</dbReference>
<keyword evidence="12" id="KW-0732">Signal</keyword>
<evidence type="ECO:0000256" key="5">
    <source>
        <dbReference type="ARBA" id="ARBA00022989"/>
    </source>
</evidence>
<keyword evidence="10 11" id="KW-0407">Ion channel</keyword>
<keyword evidence="5" id="KW-1133">Transmembrane helix</keyword>
<dbReference type="GO" id="GO:0016020">
    <property type="term" value="C:membrane"/>
    <property type="evidence" value="ECO:0007669"/>
    <property type="project" value="UniProtKB-SubCell"/>
</dbReference>
<name>A0A087VWB8_ECHMU</name>
<sequence length="159" mass="18503">MWATYLCFTTLFLHISIMKLVYEHMEYAVNIQTYNDMDAPTAFPTVSFCNHQPFSARAYELWGNKSLISPTRFNQLIRQRAAELLAQSVEIPKSDNESVRLLNRDLLESLRQAIVYDTLPLYYQSLPWPSHLEIGHNSKHLITLCLLRCNSKRSVPRRG</sequence>
<dbReference type="AlphaFoldDB" id="A0A087VWB8"/>
<comment type="subcellular location">
    <subcellularLocation>
        <location evidence="1">Membrane</location>
        <topology evidence="1">Multi-pass membrane protein</topology>
    </subcellularLocation>
</comment>
<dbReference type="InterPro" id="IPR001873">
    <property type="entry name" value="ENaC"/>
</dbReference>
<evidence type="ECO:0000256" key="11">
    <source>
        <dbReference type="RuleBase" id="RU000679"/>
    </source>
</evidence>
<proteinExistence type="inferred from homology"/>